<keyword evidence="3" id="KW-1185">Reference proteome</keyword>
<name>A0A4V3S9S2_9HYME</name>
<feature type="region of interest" description="Disordered" evidence="1">
    <location>
        <begin position="673"/>
        <end position="699"/>
    </location>
</feature>
<comment type="caution">
    <text evidence="2">The sequence shown here is derived from an EMBL/GenBank/DDBJ whole genome shotgun (WGS) entry which is preliminary data.</text>
</comment>
<evidence type="ECO:0000313" key="2">
    <source>
        <dbReference type="EMBL" id="TGZ46234.1"/>
    </source>
</evidence>
<dbReference type="AlphaFoldDB" id="A0A4V3S9S2"/>
<accession>A0A4V3S9S2</accession>
<feature type="compositionally biased region" description="Basic and acidic residues" evidence="1">
    <location>
        <begin position="119"/>
        <end position="135"/>
    </location>
</feature>
<dbReference type="EMBL" id="QBLH01002912">
    <property type="protein sequence ID" value="TGZ46234.1"/>
    <property type="molecule type" value="Genomic_DNA"/>
</dbReference>
<reference evidence="2 3" key="1">
    <citation type="journal article" date="2019" name="Philos. Trans. R. Soc. Lond., B, Biol. Sci.">
        <title>Ant behaviour and brain gene expression of defending hosts depend on the ecological success of the intruding social parasite.</title>
        <authorList>
            <person name="Kaur R."/>
            <person name="Stoldt M."/>
            <person name="Jongepier E."/>
            <person name="Feldmeyer B."/>
            <person name="Menzel F."/>
            <person name="Bornberg-Bauer E."/>
            <person name="Foitzik S."/>
        </authorList>
    </citation>
    <scope>NUCLEOTIDE SEQUENCE [LARGE SCALE GENOMIC DNA]</scope>
    <source>
        <tissue evidence="2">Whole body</tissue>
    </source>
</reference>
<protein>
    <submittedName>
        <fullName evidence="2">Uncharacterized protein</fullName>
    </submittedName>
</protein>
<dbReference type="Proteomes" id="UP000310200">
    <property type="component" value="Unassembled WGS sequence"/>
</dbReference>
<sequence length="706" mass="80017">MTEQQEDERGELCIDRRFRRPRYVLAVVAYRTVRRVPAAWKKPRSRRCVRGTGSLSTRRVLGIVENAGVFDDATRTQRNATISRTRRGVTPAKKRDPRYYSATEYLYSVGGGERKKQRRSEGTEERRNGENEGRNETGCARSGMASRHRPCIPALYWRHDATIRRDEEERKNGGRQSDKRKVAPRLLRAVGCLAFLGYIGVCRDRYGTGCGSTRMRAYVCRLHGHTDRRTRSRRRTRKKKLPGTKVEERGIMTERTHHVTHDAFLSWAIKRPLGAKRPLPPRIPFLNAHVRPVGSGDALITRRTVHVHAVRRRIARNRVIPRCLAATERPITIGPSRADKFGEFARRTTNCRAISRPRTNGARGLFSDLYRSQLRENKREGERKGKRDERRAEFRVEAYSKLAAGALRLYDLIPQTLLSSLRDHPLTTAPLRSTTLSSRVCWHPAPRPPRSPDSALSTLHPRACTNLPDASMTACGLNGIATGSPKGTLILSICHQPAKVLVRGVDTNYDTLASVDLITLLASRVARLQKPISPSTDINQNEVGERLETLLNDSKLTRYLSYRQLAYTLCSRLYTETQGIRDILQWLLVMRVGMVDRRGVAEQLGGESRRWAEDEAVREGSQMVGGWVDWMGRKREREGWLSRHGRSGVDEVRGKGRRGWFPCLASRNRYAAGNLAPPTPPTPYVIAPQRPNPPPPRSAPLRFALL</sequence>
<feature type="region of interest" description="Disordered" evidence="1">
    <location>
        <begin position="111"/>
        <end position="145"/>
    </location>
</feature>
<evidence type="ECO:0000256" key="1">
    <source>
        <dbReference type="SAM" id="MobiDB-lite"/>
    </source>
</evidence>
<gene>
    <name evidence="2" type="ORF">DBV15_10627</name>
</gene>
<evidence type="ECO:0000313" key="3">
    <source>
        <dbReference type="Proteomes" id="UP000310200"/>
    </source>
</evidence>
<proteinExistence type="predicted"/>
<organism evidence="2 3">
    <name type="scientific">Temnothorax longispinosus</name>
    <dbReference type="NCBI Taxonomy" id="300112"/>
    <lineage>
        <taxon>Eukaryota</taxon>
        <taxon>Metazoa</taxon>
        <taxon>Ecdysozoa</taxon>
        <taxon>Arthropoda</taxon>
        <taxon>Hexapoda</taxon>
        <taxon>Insecta</taxon>
        <taxon>Pterygota</taxon>
        <taxon>Neoptera</taxon>
        <taxon>Endopterygota</taxon>
        <taxon>Hymenoptera</taxon>
        <taxon>Apocrita</taxon>
        <taxon>Aculeata</taxon>
        <taxon>Formicoidea</taxon>
        <taxon>Formicidae</taxon>
        <taxon>Myrmicinae</taxon>
        <taxon>Temnothorax</taxon>
    </lineage>
</organism>